<keyword evidence="5" id="KW-0812">Transmembrane</keyword>
<evidence type="ECO:0000313" key="7">
    <source>
        <dbReference type="EMBL" id="MEQ2563631.1"/>
    </source>
</evidence>
<dbReference type="PANTHER" id="PTHR43343">
    <property type="entry name" value="PEPTIDASE S12"/>
    <property type="match status" value="1"/>
</dbReference>
<dbReference type="Gene3D" id="2.40.10.10">
    <property type="entry name" value="Trypsin-like serine proteases"/>
    <property type="match status" value="2"/>
</dbReference>
<dbReference type="InterPro" id="IPR043504">
    <property type="entry name" value="Peptidase_S1_PA_chymotrypsin"/>
</dbReference>
<dbReference type="InterPro" id="IPR051201">
    <property type="entry name" value="Chloro_Bact_Ser_Proteases"/>
</dbReference>
<dbReference type="PANTHER" id="PTHR43343:SF3">
    <property type="entry name" value="PROTEASE DO-LIKE 8, CHLOROPLASTIC"/>
    <property type="match status" value="1"/>
</dbReference>
<dbReference type="EMBL" id="JBBMFJ010000022">
    <property type="protein sequence ID" value="MEQ2563631.1"/>
    <property type="molecule type" value="Genomic_DNA"/>
</dbReference>
<dbReference type="SUPFAM" id="SSF50494">
    <property type="entry name" value="Trypsin-like serine proteases"/>
    <property type="match status" value="1"/>
</dbReference>
<evidence type="ECO:0000256" key="1">
    <source>
        <dbReference type="ARBA" id="ARBA00010541"/>
    </source>
</evidence>
<evidence type="ECO:0000259" key="6">
    <source>
        <dbReference type="PROSITE" id="PS50106"/>
    </source>
</evidence>
<comment type="similarity">
    <text evidence="1">Belongs to the peptidase S1C family.</text>
</comment>
<comment type="caution">
    <text evidence="7">The sequence shown here is derived from an EMBL/GenBank/DDBJ whole genome shotgun (WGS) entry which is preliminary data.</text>
</comment>
<feature type="compositionally biased region" description="Low complexity" evidence="4">
    <location>
        <begin position="76"/>
        <end position="102"/>
    </location>
</feature>
<feature type="compositionally biased region" description="Basic and acidic residues" evidence="4">
    <location>
        <begin position="1"/>
        <end position="46"/>
    </location>
</feature>
<evidence type="ECO:0000313" key="8">
    <source>
        <dbReference type="Proteomes" id="UP001437460"/>
    </source>
</evidence>
<feature type="compositionally biased region" description="Polar residues" evidence="4">
    <location>
        <begin position="103"/>
        <end position="131"/>
    </location>
</feature>
<dbReference type="Pfam" id="PF13180">
    <property type="entry name" value="PDZ_2"/>
    <property type="match status" value="1"/>
</dbReference>
<dbReference type="InterPro" id="IPR036034">
    <property type="entry name" value="PDZ_sf"/>
</dbReference>
<dbReference type="PRINTS" id="PR00834">
    <property type="entry name" value="PROTEASES2C"/>
</dbReference>
<reference evidence="7 8" key="1">
    <citation type="submission" date="2024-03" db="EMBL/GenBank/DDBJ databases">
        <title>Human intestinal bacterial collection.</title>
        <authorList>
            <person name="Pauvert C."/>
            <person name="Hitch T.C.A."/>
            <person name="Clavel T."/>
        </authorList>
    </citation>
    <scope>NUCLEOTIDE SEQUENCE [LARGE SCALE GENOMIC DNA]</scope>
    <source>
        <strain evidence="7 8">CLA-AP-H27</strain>
    </source>
</reference>
<dbReference type="Proteomes" id="UP001437460">
    <property type="component" value="Unassembled WGS sequence"/>
</dbReference>
<keyword evidence="5" id="KW-0472">Membrane</keyword>
<dbReference type="RefSeq" id="WP_349229753.1">
    <property type="nucleotide sequence ID" value="NZ_JBBMFJ010000022.1"/>
</dbReference>
<dbReference type="SMART" id="SM00228">
    <property type="entry name" value="PDZ"/>
    <property type="match status" value="1"/>
</dbReference>
<keyword evidence="5" id="KW-1133">Transmembrane helix</keyword>
<evidence type="ECO:0000256" key="5">
    <source>
        <dbReference type="SAM" id="Phobius"/>
    </source>
</evidence>
<name>A0ABV1HMS8_9FIRM</name>
<gene>
    <name evidence="7" type="ORF">WMO41_10745</name>
</gene>
<feature type="domain" description="PDZ" evidence="6">
    <location>
        <begin position="481"/>
        <end position="570"/>
    </location>
</feature>
<feature type="region of interest" description="Disordered" evidence="4">
    <location>
        <begin position="1"/>
        <end position="188"/>
    </location>
</feature>
<feature type="transmembrane region" description="Helical" evidence="5">
    <location>
        <begin position="193"/>
        <end position="214"/>
    </location>
</feature>
<sequence length="592" mass="63206">MYEEDRDNREHDSEAGYSDRTDEHMEYRSEASRREENPEIRSEQHLTQEGSQNNSAWQSVAQESSQNNSAWQSAPQGNNQNSSAWQSASQGDSQSSSAWQSAPQGNSQNSSAWQPAPQGDSQSSSAWQSTPQGSAASWSAQGSAQDSRQADAQAQEQHHTTGGWAPRRPEFHHASHQRPEHTKRSGRSLAGKIAGVTAAAVLFGTVAGGTMFAVDTAGEYLKGQYTTIGQTETQAQVKVAQDDDGSSTTAGAPVTSAIQTDVSSIVEKAMPSVVAINNTMVMQQQTWFGPSQTVEVPSSGSGIIVGQNDEELLIVTNNHVVADSKELTVTFIDNSQVSAAIKGTDSETDLAVIAIPLKDIPSDTMSQIKVATLGDSDALKVGQGVIAIGNALGYGQSVTVGYVSALNREVKAEDQTSRTLLQTDAAINPGNSGGALLNMKGEVIGINAAKYSSTEVEGMGYAIPISQAQDIINELMNKKTRVAVDEAEQGYLGIQGQNIDETAASMYGMPRGIYVYKIVEDSAASQSDLREKDIITKFDGQTVRTMADLKDMLTYYKGGDTVNLTVQSLENGQYVERTVQITLGTKPAGETN</sequence>
<dbReference type="InterPro" id="IPR009003">
    <property type="entry name" value="Peptidase_S1_PA"/>
</dbReference>
<organism evidence="7 8">
    <name type="scientific">Ventrimonas faecis</name>
    <dbReference type="NCBI Taxonomy" id="3133170"/>
    <lineage>
        <taxon>Bacteria</taxon>
        <taxon>Bacillati</taxon>
        <taxon>Bacillota</taxon>
        <taxon>Clostridia</taxon>
        <taxon>Lachnospirales</taxon>
        <taxon>Lachnospiraceae</taxon>
        <taxon>Ventrimonas</taxon>
    </lineage>
</organism>
<keyword evidence="8" id="KW-1185">Reference proteome</keyword>
<dbReference type="PROSITE" id="PS50106">
    <property type="entry name" value="PDZ"/>
    <property type="match status" value="1"/>
</dbReference>
<feature type="compositionally biased region" description="Low complexity" evidence="4">
    <location>
        <begin position="132"/>
        <end position="155"/>
    </location>
</feature>
<feature type="compositionally biased region" description="Polar residues" evidence="4">
    <location>
        <begin position="47"/>
        <end position="75"/>
    </location>
</feature>
<dbReference type="InterPro" id="IPR001478">
    <property type="entry name" value="PDZ"/>
</dbReference>
<evidence type="ECO:0000256" key="4">
    <source>
        <dbReference type="SAM" id="MobiDB-lite"/>
    </source>
</evidence>
<evidence type="ECO:0000256" key="3">
    <source>
        <dbReference type="ARBA" id="ARBA00022801"/>
    </source>
</evidence>
<feature type="compositionally biased region" description="Basic and acidic residues" evidence="4">
    <location>
        <begin position="167"/>
        <end position="183"/>
    </location>
</feature>
<accession>A0ABV1HMS8</accession>
<keyword evidence="2" id="KW-0645">Protease</keyword>
<protein>
    <submittedName>
        <fullName evidence="7">Trypsin-like peptidase domain-containing protein</fullName>
    </submittedName>
</protein>
<dbReference type="InterPro" id="IPR001940">
    <property type="entry name" value="Peptidase_S1C"/>
</dbReference>
<proteinExistence type="inferred from homology"/>
<keyword evidence="3" id="KW-0378">Hydrolase</keyword>
<dbReference type="Pfam" id="PF13365">
    <property type="entry name" value="Trypsin_2"/>
    <property type="match status" value="1"/>
</dbReference>
<dbReference type="Gene3D" id="2.30.42.10">
    <property type="match status" value="1"/>
</dbReference>
<evidence type="ECO:0000256" key="2">
    <source>
        <dbReference type="ARBA" id="ARBA00022670"/>
    </source>
</evidence>
<dbReference type="SUPFAM" id="SSF50156">
    <property type="entry name" value="PDZ domain-like"/>
    <property type="match status" value="1"/>
</dbReference>